<sequence>MAFLSSLPLLGSIFYTPAFAAAEPALNMTALHTIVSKPWVDEPSGRGTWGLLHSCSFTLLLCVYTAIHLNVPAYYDKEPAIWLRKAKWVGIAIFGPEIVVYAAFEQWFLARKFLRELKVIADESKDPDFRKWYDGDPKNPPFNMAYAHYVLMGGLVSKIEDIHNTLKKMTFHTSGILCLARHGYFCRLTRSDIIDKSKADSLAKSLVYIQVLWVVGQAVERKLSGFPITILEIHTIVHVICALFMYLLWFQKPLNVHSPTILDLGLEHSDLLAAGLQIWCQNGSDLSKQDRPRSECQGFSFESPFEPEDSKFYHGPAFSCLECWEALYDCHAKSPVRWINHKS</sequence>
<feature type="transmembrane region" description="Helical" evidence="1">
    <location>
        <begin position="46"/>
        <end position="67"/>
    </location>
</feature>
<dbReference type="Proteomes" id="UP001595075">
    <property type="component" value="Unassembled WGS sequence"/>
</dbReference>
<keyword evidence="1" id="KW-0472">Membrane</keyword>
<dbReference type="PANTHER" id="PTHR35043:SF7">
    <property type="entry name" value="TRANSCRIPTION FACTOR DOMAIN-CONTAINING PROTEIN"/>
    <property type="match status" value="1"/>
</dbReference>
<feature type="transmembrane region" description="Helical" evidence="1">
    <location>
        <begin position="228"/>
        <end position="249"/>
    </location>
</feature>
<reference evidence="3 4" key="1">
    <citation type="journal article" date="2024" name="Commun. Biol.">
        <title>Comparative genomic analysis of thermophilic fungi reveals convergent evolutionary adaptations and gene losses.</title>
        <authorList>
            <person name="Steindorff A.S."/>
            <person name="Aguilar-Pontes M.V."/>
            <person name="Robinson A.J."/>
            <person name="Andreopoulos B."/>
            <person name="LaButti K."/>
            <person name="Kuo A."/>
            <person name="Mondo S."/>
            <person name="Riley R."/>
            <person name="Otillar R."/>
            <person name="Haridas S."/>
            <person name="Lipzen A."/>
            <person name="Grimwood J."/>
            <person name="Schmutz J."/>
            <person name="Clum A."/>
            <person name="Reid I.D."/>
            <person name="Moisan M.C."/>
            <person name="Butler G."/>
            <person name="Nguyen T.T.M."/>
            <person name="Dewar K."/>
            <person name="Conant G."/>
            <person name="Drula E."/>
            <person name="Henrissat B."/>
            <person name="Hansel C."/>
            <person name="Singer S."/>
            <person name="Hutchinson M.I."/>
            <person name="de Vries R.P."/>
            <person name="Natvig D.O."/>
            <person name="Powell A.J."/>
            <person name="Tsang A."/>
            <person name="Grigoriev I.V."/>
        </authorList>
    </citation>
    <scope>NUCLEOTIDE SEQUENCE [LARGE SCALE GENOMIC DNA]</scope>
    <source>
        <strain evidence="3 4">CBS 494.80</strain>
    </source>
</reference>
<feature type="transmembrane region" description="Helical" evidence="1">
    <location>
        <begin position="88"/>
        <end position="109"/>
    </location>
</feature>
<dbReference type="PANTHER" id="PTHR35043">
    <property type="entry name" value="TRANSCRIPTION FACTOR DOMAIN-CONTAINING PROTEIN"/>
    <property type="match status" value="1"/>
</dbReference>
<proteinExistence type="predicted"/>
<gene>
    <name evidence="3" type="ORF">VTL71DRAFT_13195</name>
</gene>
<comment type="caution">
    <text evidence="3">The sequence shown here is derived from an EMBL/GenBank/DDBJ whole genome shotgun (WGS) entry which is preliminary data.</text>
</comment>
<accession>A0ABR4CK85</accession>
<organism evidence="3 4">
    <name type="scientific">Oculimacula yallundae</name>
    <dbReference type="NCBI Taxonomy" id="86028"/>
    <lineage>
        <taxon>Eukaryota</taxon>
        <taxon>Fungi</taxon>
        <taxon>Dikarya</taxon>
        <taxon>Ascomycota</taxon>
        <taxon>Pezizomycotina</taxon>
        <taxon>Leotiomycetes</taxon>
        <taxon>Helotiales</taxon>
        <taxon>Ploettnerulaceae</taxon>
        <taxon>Oculimacula</taxon>
    </lineage>
</organism>
<protein>
    <recommendedName>
        <fullName evidence="5">Polyprenol reductase</fullName>
    </recommendedName>
</protein>
<keyword evidence="1" id="KW-1133">Transmembrane helix</keyword>
<dbReference type="EMBL" id="JAZHXI010000006">
    <property type="protein sequence ID" value="KAL2070169.1"/>
    <property type="molecule type" value="Genomic_DNA"/>
</dbReference>
<keyword evidence="1" id="KW-0812">Transmembrane</keyword>
<name>A0ABR4CK85_9HELO</name>
<feature type="chain" id="PRO_5046460678" description="Polyprenol reductase" evidence="2">
    <location>
        <begin position="23"/>
        <end position="343"/>
    </location>
</feature>
<feature type="signal peptide" evidence="2">
    <location>
        <begin position="1"/>
        <end position="22"/>
    </location>
</feature>
<evidence type="ECO:0000313" key="4">
    <source>
        <dbReference type="Proteomes" id="UP001595075"/>
    </source>
</evidence>
<keyword evidence="4" id="KW-1185">Reference proteome</keyword>
<evidence type="ECO:0000313" key="3">
    <source>
        <dbReference type="EMBL" id="KAL2070169.1"/>
    </source>
</evidence>
<keyword evidence="2" id="KW-0732">Signal</keyword>
<evidence type="ECO:0000256" key="1">
    <source>
        <dbReference type="SAM" id="Phobius"/>
    </source>
</evidence>
<evidence type="ECO:0008006" key="5">
    <source>
        <dbReference type="Google" id="ProtNLM"/>
    </source>
</evidence>
<evidence type="ECO:0000256" key="2">
    <source>
        <dbReference type="SAM" id="SignalP"/>
    </source>
</evidence>